<dbReference type="InterPro" id="IPR036396">
    <property type="entry name" value="Cyt_P450_sf"/>
</dbReference>
<accession>A0A397V6W3</accession>
<keyword evidence="4" id="KW-0560">Oxidoreductase</keyword>
<dbReference type="GO" id="GO:0020037">
    <property type="term" value="F:heme binding"/>
    <property type="evidence" value="ECO:0007669"/>
    <property type="project" value="InterPro"/>
</dbReference>
<dbReference type="SUPFAM" id="SSF48264">
    <property type="entry name" value="Cytochrome P450"/>
    <property type="match status" value="1"/>
</dbReference>
<dbReference type="GO" id="GO:0004497">
    <property type="term" value="F:monooxygenase activity"/>
    <property type="evidence" value="ECO:0007669"/>
    <property type="project" value="UniProtKB-KW"/>
</dbReference>
<evidence type="ECO:0000256" key="5">
    <source>
        <dbReference type="ARBA" id="ARBA00023004"/>
    </source>
</evidence>
<proteinExistence type="inferred from homology"/>
<organism evidence="7 8">
    <name type="scientific">Gigaspora rosea</name>
    <dbReference type="NCBI Taxonomy" id="44941"/>
    <lineage>
        <taxon>Eukaryota</taxon>
        <taxon>Fungi</taxon>
        <taxon>Fungi incertae sedis</taxon>
        <taxon>Mucoromycota</taxon>
        <taxon>Glomeromycotina</taxon>
        <taxon>Glomeromycetes</taxon>
        <taxon>Diversisporales</taxon>
        <taxon>Gigasporaceae</taxon>
        <taxon>Gigaspora</taxon>
    </lineage>
</organism>
<sequence length="196" mass="22373">MVKELIGSEGISVTQGDVHKRQRKVMNPLFTFANVKEMLPIFVQASHHLKDIWIKQIGNKKEERITITDLIPKITLDIIGLAGFNYEFNSTTSDSELSRAYHALVGQNISPLYIILFGLFPFLRNIPSSFTNKYWDSIKTVNNISEKLITEHKNATIRGNNFLSLIVNTNEKLPVDEQLTHNELHSQVDMKQIVPL</sequence>
<keyword evidence="8" id="KW-1185">Reference proteome</keyword>
<evidence type="ECO:0000256" key="6">
    <source>
        <dbReference type="ARBA" id="ARBA00023033"/>
    </source>
</evidence>
<dbReference type="AlphaFoldDB" id="A0A397V6W3"/>
<dbReference type="PANTHER" id="PTHR24291">
    <property type="entry name" value="CYTOCHROME P450 FAMILY 4"/>
    <property type="match status" value="1"/>
</dbReference>
<dbReference type="STRING" id="44941.A0A397V6W3"/>
<evidence type="ECO:0000256" key="4">
    <source>
        <dbReference type="ARBA" id="ARBA00023002"/>
    </source>
</evidence>
<evidence type="ECO:0000256" key="2">
    <source>
        <dbReference type="ARBA" id="ARBA00022617"/>
    </source>
</evidence>
<keyword evidence="2" id="KW-0349">Heme</keyword>
<keyword evidence="5" id="KW-0408">Iron</keyword>
<comment type="caution">
    <text evidence="7">The sequence shown here is derived from an EMBL/GenBank/DDBJ whole genome shotgun (WGS) entry which is preliminary data.</text>
</comment>
<dbReference type="Pfam" id="PF00067">
    <property type="entry name" value="p450"/>
    <property type="match status" value="1"/>
</dbReference>
<comment type="similarity">
    <text evidence="1">Belongs to the cytochrome P450 family.</text>
</comment>
<keyword evidence="3" id="KW-0479">Metal-binding</keyword>
<gene>
    <name evidence="7" type="ORF">C2G38_1365813</name>
</gene>
<dbReference type="OrthoDB" id="1470350at2759"/>
<keyword evidence="6" id="KW-0503">Monooxygenase</keyword>
<dbReference type="InterPro" id="IPR050196">
    <property type="entry name" value="Cytochrome_P450_Monoox"/>
</dbReference>
<dbReference type="Gene3D" id="1.10.630.10">
    <property type="entry name" value="Cytochrome P450"/>
    <property type="match status" value="1"/>
</dbReference>
<protein>
    <submittedName>
        <fullName evidence="7">Cytochrome P450</fullName>
    </submittedName>
</protein>
<dbReference type="GO" id="GO:0016705">
    <property type="term" value="F:oxidoreductase activity, acting on paired donors, with incorporation or reduction of molecular oxygen"/>
    <property type="evidence" value="ECO:0007669"/>
    <property type="project" value="InterPro"/>
</dbReference>
<evidence type="ECO:0000256" key="3">
    <source>
        <dbReference type="ARBA" id="ARBA00022723"/>
    </source>
</evidence>
<dbReference type="GO" id="GO:0005506">
    <property type="term" value="F:iron ion binding"/>
    <property type="evidence" value="ECO:0007669"/>
    <property type="project" value="InterPro"/>
</dbReference>
<dbReference type="Proteomes" id="UP000266673">
    <property type="component" value="Unassembled WGS sequence"/>
</dbReference>
<dbReference type="InterPro" id="IPR001128">
    <property type="entry name" value="Cyt_P450"/>
</dbReference>
<dbReference type="EMBL" id="QKWP01000554">
    <property type="protein sequence ID" value="RIB18210.1"/>
    <property type="molecule type" value="Genomic_DNA"/>
</dbReference>
<evidence type="ECO:0000313" key="7">
    <source>
        <dbReference type="EMBL" id="RIB18210.1"/>
    </source>
</evidence>
<evidence type="ECO:0000256" key="1">
    <source>
        <dbReference type="ARBA" id="ARBA00010617"/>
    </source>
</evidence>
<dbReference type="PANTHER" id="PTHR24291:SF50">
    <property type="entry name" value="BIFUNCTIONAL ALBAFLAVENONE MONOOXYGENASE_TERPENE SYNTHASE"/>
    <property type="match status" value="1"/>
</dbReference>
<evidence type="ECO:0000313" key="8">
    <source>
        <dbReference type="Proteomes" id="UP000266673"/>
    </source>
</evidence>
<reference evidence="7 8" key="1">
    <citation type="submission" date="2018-06" db="EMBL/GenBank/DDBJ databases">
        <title>Comparative genomics reveals the genomic features of Rhizophagus irregularis, R. cerebriforme, R. diaphanum and Gigaspora rosea, and their symbiotic lifestyle signature.</title>
        <authorList>
            <person name="Morin E."/>
            <person name="San Clemente H."/>
            <person name="Chen E.C.H."/>
            <person name="De La Providencia I."/>
            <person name="Hainaut M."/>
            <person name="Kuo A."/>
            <person name="Kohler A."/>
            <person name="Murat C."/>
            <person name="Tang N."/>
            <person name="Roy S."/>
            <person name="Loubradou J."/>
            <person name="Henrissat B."/>
            <person name="Grigoriev I.V."/>
            <person name="Corradi N."/>
            <person name="Roux C."/>
            <person name="Martin F.M."/>
        </authorList>
    </citation>
    <scope>NUCLEOTIDE SEQUENCE [LARGE SCALE GENOMIC DNA]</scope>
    <source>
        <strain evidence="7 8">DAOM 194757</strain>
    </source>
</reference>
<name>A0A397V6W3_9GLOM</name>